<sequence>MSLIWYGELSKNERRSFWACLGGYTLDSLDSQMYALLAPLLITIVGFTKPEIGMLTTTGLIGNALGGWVAGVAADRFGRKRLLQITILWVAGFSGLAALCSTHTEFFAVRFLQGMGFGGEAAVAGVLLGEVVRSHLRGRVVTGAQAGYGLGYALALIVMPILFSMFEETIAWRIMFAVGAVPGVLALYVRKYVPESEAYENLREERRAGAAVTPFWNIFDRANRRTSIFGVMLSTGILGGGFAIHAWLPTYLRLNLHLQVTKTAGYLALSVTGLILGPLIGGFISDRIGRRQTFLTLVPCHAAVVVALLFMQPSLTAVLFLILLQGTLQGATAGTMLPTFSELFATDVRGTGVGFCITGGRGIGSVSTTAVGLLATTMPLNEAMGTCTLSAFCLAILAAAFLPDRSGAALMMHTAPAE</sequence>
<dbReference type="Proteomes" id="UP000566813">
    <property type="component" value="Unassembled WGS sequence"/>
</dbReference>
<feature type="transmembrane region" description="Helical" evidence="5">
    <location>
        <begin position="263"/>
        <end position="284"/>
    </location>
</feature>
<feature type="transmembrane region" description="Helical" evidence="5">
    <location>
        <begin position="111"/>
        <end position="132"/>
    </location>
</feature>
<dbReference type="RefSeq" id="WP_185663076.1">
    <property type="nucleotide sequence ID" value="NZ_JACLAW010000003.1"/>
</dbReference>
<evidence type="ECO:0000256" key="1">
    <source>
        <dbReference type="ARBA" id="ARBA00004141"/>
    </source>
</evidence>
<comment type="subcellular location">
    <subcellularLocation>
        <location evidence="1">Membrane</location>
        <topology evidence="1">Multi-pass membrane protein</topology>
    </subcellularLocation>
</comment>
<accession>A0A7X1KKR0</accession>
<evidence type="ECO:0000256" key="2">
    <source>
        <dbReference type="ARBA" id="ARBA00022692"/>
    </source>
</evidence>
<gene>
    <name evidence="7" type="ORF">H7F51_04700</name>
</gene>
<keyword evidence="3 5" id="KW-1133">Transmembrane helix</keyword>
<feature type="domain" description="Major facilitator superfamily (MFS) profile" evidence="6">
    <location>
        <begin position="16"/>
        <end position="406"/>
    </location>
</feature>
<dbReference type="PANTHER" id="PTHR23508:SF10">
    <property type="entry name" value="CARBOXYLIC ACID TRANSPORTER PROTEIN HOMOLOG"/>
    <property type="match status" value="1"/>
</dbReference>
<dbReference type="AlphaFoldDB" id="A0A7X1KKR0"/>
<dbReference type="InterPro" id="IPR005829">
    <property type="entry name" value="Sugar_transporter_CS"/>
</dbReference>
<feature type="transmembrane region" description="Helical" evidence="5">
    <location>
        <begin position="296"/>
        <end position="324"/>
    </location>
</feature>
<dbReference type="EMBL" id="JACLAW010000003">
    <property type="protein sequence ID" value="MBC2664811.1"/>
    <property type="molecule type" value="Genomic_DNA"/>
</dbReference>
<proteinExistence type="predicted"/>
<dbReference type="PANTHER" id="PTHR23508">
    <property type="entry name" value="CARBOXYLIC ACID TRANSPORTER PROTEIN HOMOLOG"/>
    <property type="match status" value="1"/>
</dbReference>
<feature type="transmembrane region" description="Helical" evidence="5">
    <location>
        <begin position="383"/>
        <end position="402"/>
    </location>
</feature>
<dbReference type="GO" id="GO:0046943">
    <property type="term" value="F:carboxylic acid transmembrane transporter activity"/>
    <property type="evidence" value="ECO:0007669"/>
    <property type="project" value="TreeGrafter"/>
</dbReference>
<dbReference type="InterPro" id="IPR020846">
    <property type="entry name" value="MFS_dom"/>
</dbReference>
<feature type="transmembrane region" description="Helical" evidence="5">
    <location>
        <begin position="170"/>
        <end position="189"/>
    </location>
</feature>
<dbReference type="InterPro" id="IPR036259">
    <property type="entry name" value="MFS_trans_sf"/>
</dbReference>
<evidence type="ECO:0000259" key="6">
    <source>
        <dbReference type="PROSITE" id="PS50850"/>
    </source>
</evidence>
<keyword evidence="4 5" id="KW-0472">Membrane</keyword>
<organism evidence="7 8">
    <name type="scientific">Novosphingobium flavum</name>
    <dbReference type="NCBI Taxonomy" id="1778672"/>
    <lineage>
        <taxon>Bacteria</taxon>
        <taxon>Pseudomonadati</taxon>
        <taxon>Pseudomonadota</taxon>
        <taxon>Alphaproteobacteria</taxon>
        <taxon>Sphingomonadales</taxon>
        <taxon>Sphingomonadaceae</taxon>
        <taxon>Novosphingobium</taxon>
    </lineage>
</organism>
<feature type="transmembrane region" description="Helical" evidence="5">
    <location>
        <begin position="228"/>
        <end position="248"/>
    </location>
</feature>
<dbReference type="Pfam" id="PF07690">
    <property type="entry name" value="MFS_1"/>
    <property type="match status" value="1"/>
</dbReference>
<dbReference type="Gene3D" id="1.20.1250.20">
    <property type="entry name" value="MFS general substrate transporter like domains"/>
    <property type="match status" value="1"/>
</dbReference>
<dbReference type="PROSITE" id="PS00216">
    <property type="entry name" value="SUGAR_TRANSPORT_1"/>
    <property type="match status" value="2"/>
</dbReference>
<dbReference type="PROSITE" id="PS50850">
    <property type="entry name" value="MFS"/>
    <property type="match status" value="1"/>
</dbReference>
<reference evidence="7 8" key="1">
    <citation type="submission" date="2020-08" db="EMBL/GenBank/DDBJ databases">
        <title>The genome sequence of type strain Novosphingobium flavum NBRC 111647.</title>
        <authorList>
            <person name="Liu Y."/>
        </authorList>
    </citation>
    <scope>NUCLEOTIDE SEQUENCE [LARGE SCALE GENOMIC DNA]</scope>
    <source>
        <strain evidence="7 8">NBRC 111647</strain>
    </source>
</reference>
<evidence type="ECO:0000256" key="4">
    <source>
        <dbReference type="ARBA" id="ARBA00023136"/>
    </source>
</evidence>
<feature type="transmembrane region" description="Helical" evidence="5">
    <location>
        <begin position="144"/>
        <end position="164"/>
    </location>
</feature>
<feature type="transmembrane region" description="Helical" evidence="5">
    <location>
        <begin position="82"/>
        <end position="99"/>
    </location>
</feature>
<name>A0A7X1KKR0_9SPHN</name>
<keyword evidence="2 5" id="KW-0812">Transmembrane</keyword>
<dbReference type="SUPFAM" id="SSF103473">
    <property type="entry name" value="MFS general substrate transporter"/>
    <property type="match status" value="1"/>
</dbReference>
<dbReference type="PROSITE" id="PS00217">
    <property type="entry name" value="SUGAR_TRANSPORT_2"/>
    <property type="match status" value="1"/>
</dbReference>
<evidence type="ECO:0000313" key="7">
    <source>
        <dbReference type="EMBL" id="MBC2664811.1"/>
    </source>
</evidence>
<evidence type="ECO:0000256" key="5">
    <source>
        <dbReference type="SAM" id="Phobius"/>
    </source>
</evidence>
<protein>
    <submittedName>
        <fullName evidence="7">MFS transporter</fullName>
    </submittedName>
</protein>
<dbReference type="InterPro" id="IPR011701">
    <property type="entry name" value="MFS"/>
</dbReference>
<evidence type="ECO:0000313" key="8">
    <source>
        <dbReference type="Proteomes" id="UP000566813"/>
    </source>
</evidence>
<dbReference type="GO" id="GO:0005886">
    <property type="term" value="C:plasma membrane"/>
    <property type="evidence" value="ECO:0007669"/>
    <property type="project" value="TreeGrafter"/>
</dbReference>
<comment type="caution">
    <text evidence="7">The sequence shown here is derived from an EMBL/GenBank/DDBJ whole genome shotgun (WGS) entry which is preliminary data.</text>
</comment>
<keyword evidence="8" id="KW-1185">Reference proteome</keyword>
<evidence type="ECO:0000256" key="3">
    <source>
        <dbReference type="ARBA" id="ARBA00022989"/>
    </source>
</evidence>